<organism evidence="2 3">
    <name type="scientific">Campylobacter corcagiensis</name>
    <dbReference type="NCBI Taxonomy" id="1448857"/>
    <lineage>
        <taxon>Bacteria</taxon>
        <taxon>Pseudomonadati</taxon>
        <taxon>Campylobacterota</taxon>
        <taxon>Epsilonproteobacteria</taxon>
        <taxon>Campylobacterales</taxon>
        <taxon>Campylobacteraceae</taxon>
        <taxon>Campylobacter</taxon>
    </lineage>
</organism>
<dbReference type="Gene3D" id="1.20.58.430">
    <property type="entry name" value="Type IV secretion system, VirB5-domain"/>
    <property type="match status" value="1"/>
</dbReference>
<evidence type="ECO:0000313" key="2">
    <source>
        <dbReference type="EMBL" id="QOQ86654.1"/>
    </source>
</evidence>
<name>A0A7M1LF11_9BACT</name>
<feature type="chain" id="PRO_5029865442" evidence="1">
    <location>
        <begin position="22"/>
        <end position="331"/>
    </location>
</feature>
<gene>
    <name evidence="2" type="ORF">IMC76_05340</name>
</gene>
<dbReference type="EMBL" id="CP063078">
    <property type="protein sequence ID" value="QOQ86654.1"/>
    <property type="molecule type" value="Genomic_DNA"/>
</dbReference>
<evidence type="ECO:0000313" key="3">
    <source>
        <dbReference type="Proteomes" id="UP000594749"/>
    </source>
</evidence>
<evidence type="ECO:0000256" key="1">
    <source>
        <dbReference type="SAM" id="SignalP"/>
    </source>
</evidence>
<proteinExistence type="predicted"/>
<keyword evidence="3" id="KW-1185">Reference proteome</keyword>
<keyword evidence="1" id="KW-0732">Signal</keyword>
<dbReference type="InterPro" id="IPR023220">
    <property type="entry name" value="T4SS_VirB5-domain"/>
</dbReference>
<dbReference type="Proteomes" id="UP000594749">
    <property type="component" value="Chromosome"/>
</dbReference>
<feature type="signal peptide" evidence="1">
    <location>
        <begin position="1"/>
        <end position="21"/>
    </location>
</feature>
<dbReference type="InterPro" id="IPR014158">
    <property type="entry name" value="T4SS_VirB5"/>
</dbReference>
<accession>A0A7M1LF11</accession>
<dbReference type="AlphaFoldDB" id="A0A7M1LF11"/>
<dbReference type="SUPFAM" id="SSF101082">
    <property type="entry name" value="Typo IV secretion system protein TraC"/>
    <property type="match status" value="1"/>
</dbReference>
<reference evidence="2 3" key="1">
    <citation type="submission" date="2020-10" db="EMBL/GenBank/DDBJ databases">
        <title>Campylobacter and Helicobacter PacBio genomes.</title>
        <authorList>
            <person name="Lane C."/>
        </authorList>
    </citation>
    <scope>NUCLEOTIDE SEQUENCE [LARGE SCALE GENOMIC DNA]</scope>
    <source>
        <strain evidence="2 3">2016D-0077</strain>
    </source>
</reference>
<protein>
    <submittedName>
        <fullName evidence="2">Uncharacterized protein</fullName>
    </submittedName>
</protein>
<dbReference type="RefSeq" id="WP_025802911.1">
    <property type="nucleotide sequence ID" value="NZ_CP053842.1"/>
</dbReference>
<dbReference type="Pfam" id="PF07996">
    <property type="entry name" value="T4SS"/>
    <property type="match status" value="1"/>
</dbReference>
<sequence length="331" mass="37317">MKKVMLSIATASVLFLNGANAGGIPTIDVAAIAQAVTSYTQSLKDYSEQIKQYEQMVKDTLNFEKQMKEFGVDMNDVNQILGDATKMIDDMKNIYSSVQNIPEDIMGDIARVKTACSFLETNSQFFGHTVKTTSSKIKDKVNQCTFALRNGANVSKSIEEITQKMNASLDPIERANYKAQIANIKNAERFLQERSNIEKTNTLLAFEDTFNNADKTNRYSKASMQNDLKNLATQLSKANNQKQAQALTNSILLKILENLQHQYELNINYTSTMATASRQLNEQNSFKNIDEASFNQTVVEHKRNDTLFEPTTKQLPKDELGLPKFIFKKDN</sequence>
<dbReference type="OrthoDB" id="5362356at2"/>